<sequence>MNGGTGVTAQREPLVDVIRGIAVAGVVLGHWLVTAIVAGPTGFTVDSPLRWSPGLAPVSWLLQTLGLFFVAGGYAAATSLAAARARGVAAPRWWLRRLRPLVGAVLVVAACWAAGLAVLALRGLPQQTVSTVAQLLVSPLWFVLVHLALLALTPVACSLDRRLGLAAPALLVGVVALVDLAVGTGVAPAALGWVNLLAAWWASWQFGVGLRRVRGRTLPALLLAGGAGLGALLVGLGYPASAVGVTGAARSNLFPPSLAAVALAAAQVGAVLLAGPRLARLAASGPGGAVLRWVNRRALPVFLLHQTALVSVTLLAGVLGALPGLHQPPTGAGWVLARLAWLPVFAALLAGLLRLFQPRSRRVSPETSQMVAS</sequence>
<proteinExistence type="predicted"/>
<feature type="transmembrane region" description="Helical" evidence="1">
    <location>
        <begin position="133"/>
        <end position="153"/>
    </location>
</feature>
<feature type="transmembrane region" description="Helical" evidence="1">
    <location>
        <begin position="101"/>
        <end position="121"/>
    </location>
</feature>
<reference evidence="3" key="1">
    <citation type="submission" date="2022-06" db="EMBL/GenBank/DDBJ databases">
        <title>Genomic Encyclopedia of Archaeal and Bacterial Type Strains, Phase II (KMG-II): from individual species to whole genera.</title>
        <authorList>
            <person name="Goeker M."/>
        </authorList>
    </citation>
    <scope>NUCLEOTIDE SEQUENCE</scope>
    <source>
        <strain evidence="3">DSM 43935</strain>
    </source>
</reference>
<feature type="transmembrane region" description="Helical" evidence="1">
    <location>
        <begin position="21"/>
        <end position="40"/>
    </location>
</feature>
<feature type="transmembrane region" description="Helical" evidence="1">
    <location>
        <begin position="220"/>
        <end position="238"/>
    </location>
</feature>
<feature type="transmembrane region" description="Helical" evidence="1">
    <location>
        <begin position="334"/>
        <end position="356"/>
    </location>
</feature>
<feature type="transmembrane region" description="Helical" evidence="1">
    <location>
        <begin position="165"/>
        <end position="184"/>
    </location>
</feature>
<dbReference type="GO" id="GO:0016747">
    <property type="term" value="F:acyltransferase activity, transferring groups other than amino-acyl groups"/>
    <property type="evidence" value="ECO:0007669"/>
    <property type="project" value="InterPro"/>
</dbReference>
<keyword evidence="1" id="KW-0472">Membrane</keyword>
<evidence type="ECO:0000256" key="1">
    <source>
        <dbReference type="SAM" id="Phobius"/>
    </source>
</evidence>
<dbReference type="RefSeq" id="WP_253775796.1">
    <property type="nucleotide sequence ID" value="NZ_JAMTCK010000012.1"/>
</dbReference>
<comment type="caution">
    <text evidence="3">The sequence shown here is derived from an EMBL/GenBank/DDBJ whole genome shotgun (WGS) entry which is preliminary data.</text>
</comment>
<keyword evidence="1" id="KW-1133">Transmembrane helix</keyword>
<keyword evidence="4" id="KW-1185">Reference proteome</keyword>
<dbReference type="InterPro" id="IPR002656">
    <property type="entry name" value="Acyl_transf_3_dom"/>
</dbReference>
<dbReference type="Proteomes" id="UP001206128">
    <property type="component" value="Unassembled WGS sequence"/>
</dbReference>
<feature type="transmembrane region" description="Helical" evidence="1">
    <location>
        <begin position="60"/>
        <end position="81"/>
    </location>
</feature>
<evidence type="ECO:0000313" key="3">
    <source>
        <dbReference type="EMBL" id="MCP2168080.1"/>
    </source>
</evidence>
<gene>
    <name evidence="3" type="ORF">LX83_004954</name>
</gene>
<dbReference type="AlphaFoldDB" id="A0AAE3KI41"/>
<name>A0AAE3KI41_9PSEU</name>
<feature type="transmembrane region" description="Helical" evidence="1">
    <location>
        <begin position="190"/>
        <end position="208"/>
    </location>
</feature>
<dbReference type="Pfam" id="PF01757">
    <property type="entry name" value="Acyl_transf_3"/>
    <property type="match status" value="1"/>
</dbReference>
<keyword evidence="1" id="KW-0812">Transmembrane</keyword>
<evidence type="ECO:0000313" key="4">
    <source>
        <dbReference type="Proteomes" id="UP001206128"/>
    </source>
</evidence>
<organism evidence="3 4">
    <name type="scientific">Goodfellowiella coeruleoviolacea</name>
    <dbReference type="NCBI Taxonomy" id="334858"/>
    <lineage>
        <taxon>Bacteria</taxon>
        <taxon>Bacillati</taxon>
        <taxon>Actinomycetota</taxon>
        <taxon>Actinomycetes</taxon>
        <taxon>Pseudonocardiales</taxon>
        <taxon>Pseudonocardiaceae</taxon>
        <taxon>Goodfellowiella</taxon>
    </lineage>
</organism>
<evidence type="ECO:0000259" key="2">
    <source>
        <dbReference type="Pfam" id="PF01757"/>
    </source>
</evidence>
<accession>A0AAE3KI41</accession>
<feature type="transmembrane region" description="Helical" evidence="1">
    <location>
        <begin position="299"/>
        <end position="322"/>
    </location>
</feature>
<feature type="transmembrane region" description="Helical" evidence="1">
    <location>
        <begin position="258"/>
        <end position="279"/>
    </location>
</feature>
<protein>
    <recommendedName>
        <fullName evidence="2">Acyltransferase 3 domain-containing protein</fullName>
    </recommendedName>
</protein>
<dbReference type="EMBL" id="JAMTCK010000012">
    <property type="protein sequence ID" value="MCP2168080.1"/>
    <property type="molecule type" value="Genomic_DNA"/>
</dbReference>
<feature type="domain" description="Acyltransferase 3" evidence="2">
    <location>
        <begin position="15"/>
        <end position="337"/>
    </location>
</feature>